<reference evidence="3 4" key="1">
    <citation type="submission" date="2023-08" db="EMBL/GenBank/DDBJ databases">
        <title>Oxalobacteraceae gen .nov., isolated from river sludge outside the plant.</title>
        <authorList>
            <person name="Zhao S.Y."/>
        </authorList>
    </citation>
    <scope>NUCLEOTIDE SEQUENCE [LARGE SCALE GENOMIC DNA]</scope>
    <source>
        <strain evidence="3 4">R-40</strain>
    </source>
</reference>
<comment type="similarity">
    <text evidence="1">Belongs to the universal stress protein A family.</text>
</comment>
<dbReference type="Proteomes" id="UP001225596">
    <property type="component" value="Unassembled WGS sequence"/>
</dbReference>
<dbReference type="InterPro" id="IPR014729">
    <property type="entry name" value="Rossmann-like_a/b/a_fold"/>
</dbReference>
<dbReference type="RefSeq" id="WP_338438139.1">
    <property type="nucleotide sequence ID" value="NZ_JAUYVH010000016.1"/>
</dbReference>
<dbReference type="CDD" id="cd00293">
    <property type="entry name" value="USP-like"/>
    <property type="match status" value="1"/>
</dbReference>
<comment type="caution">
    <text evidence="3">The sequence shown here is derived from an EMBL/GenBank/DDBJ whole genome shotgun (WGS) entry which is preliminary data.</text>
</comment>
<dbReference type="SUPFAM" id="SSF52402">
    <property type="entry name" value="Adenine nucleotide alpha hydrolases-like"/>
    <property type="match status" value="1"/>
</dbReference>
<proteinExistence type="inferred from homology"/>
<accession>A0ABU1BT10</accession>
<keyword evidence="4" id="KW-1185">Reference proteome</keyword>
<evidence type="ECO:0000259" key="2">
    <source>
        <dbReference type="Pfam" id="PF00582"/>
    </source>
</evidence>
<dbReference type="EMBL" id="JAUYVH010000016">
    <property type="protein sequence ID" value="MDQ9172135.1"/>
    <property type="molecule type" value="Genomic_DNA"/>
</dbReference>
<feature type="domain" description="UspA" evidence="2">
    <location>
        <begin position="1"/>
        <end position="147"/>
    </location>
</feature>
<sequence>MFKSILVPIDGTSLSYKPISTAIEFAKLENANARLVMVSVAEPRMFNSVQHDALHDAKEAEKLNVETAKENIRKALASVNAAGIQWESVISVSSTPCDAILETAKRLQCDLILMATRGKMGIVDTFFNESTTQEVLRKTLIPVLVFPDT</sequence>
<gene>
    <name evidence="3" type="ORF">Q8A64_17115</name>
</gene>
<name>A0ABU1BT10_9BURK</name>
<dbReference type="Pfam" id="PF00582">
    <property type="entry name" value="Usp"/>
    <property type="match status" value="1"/>
</dbReference>
<organism evidence="3 4">
    <name type="scientific">Keguizhuia sedimenti</name>
    <dbReference type="NCBI Taxonomy" id="3064264"/>
    <lineage>
        <taxon>Bacteria</taxon>
        <taxon>Pseudomonadati</taxon>
        <taxon>Pseudomonadota</taxon>
        <taxon>Betaproteobacteria</taxon>
        <taxon>Burkholderiales</taxon>
        <taxon>Oxalobacteraceae</taxon>
        <taxon>Keguizhuia</taxon>
    </lineage>
</organism>
<evidence type="ECO:0000313" key="3">
    <source>
        <dbReference type="EMBL" id="MDQ9172135.1"/>
    </source>
</evidence>
<dbReference type="PANTHER" id="PTHR46268">
    <property type="entry name" value="STRESS RESPONSE PROTEIN NHAX"/>
    <property type="match status" value="1"/>
</dbReference>
<evidence type="ECO:0000256" key="1">
    <source>
        <dbReference type="ARBA" id="ARBA00008791"/>
    </source>
</evidence>
<evidence type="ECO:0000313" key="4">
    <source>
        <dbReference type="Proteomes" id="UP001225596"/>
    </source>
</evidence>
<dbReference type="PANTHER" id="PTHR46268:SF6">
    <property type="entry name" value="UNIVERSAL STRESS PROTEIN UP12"/>
    <property type="match status" value="1"/>
</dbReference>
<protein>
    <submittedName>
        <fullName evidence="3">Universal stress protein</fullName>
    </submittedName>
</protein>
<dbReference type="InterPro" id="IPR006016">
    <property type="entry name" value="UspA"/>
</dbReference>
<dbReference type="Gene3D" id="3.40.50.620">
    <property type="entry name" value="HUPs"/>
    <property type="match status" value="1"/>
</dbReference>